<dbReference type="PROSITE" id="PS00844">
    <property type="entry name" value="DALA_DALA_LIGASE_2"/>
    <property type="match status" value="1"/>
</dbReference>
<evidence type="ECO:0000256" key="6">
    <source>
        <dbReference type="ARBA" id="ARBA00022840"/>
    </source>
</evidence>
<dbReference type="Pfam" id="PF01820">
    <property type="entry name" value="Dala_Dala_lig_N"/>
    <property type="match status" value="1"/>
</dbReference>
<dbReference type="UniPathway" id="UPA00219"/>
<dbReference type="PIRSF" id="PIRSF039102">
    <property type="entry name" value="Ddl/VanB"/>
    <property type="match status" value="1"/>
</dbReference>
<accession>A0A366D5E5</accession>
<feature type="active site" evidence="13">
    <location>
        <position position="333"/>
    </location>
</feature>
<dbReference type="Pfam" id="PF07478">
    <property type="entry name" value="Dala_Dala_lig_C"/>
    <property type="match status" value="1"/>
</dbReference>
<feature type="region of interest" description="Disordered" evidence="17">
    <location>
        <begin position="61"/>
        <end position="86"/>
    </location>
</feature>
<dbReference type="EC" id="6.3.2.4" evidence="12"/>
<dbReference type="PANTHER" id="PTHR23132">
    <property type="entry name" value="D-ALANINE--D-ALANINE LIGASE"/>
    <property type="match status" value="1"/>
</dbReference>
<keyword evidence="4 15" id="KW-0479">Metal-binding</keyword>
<evidence type="ECO:0000256" key="9">
    <source>
        <dbReference type="ARBA" id="ARBA00022984"/>
    </source>
</evidence>
<keyword evidence="9 12" id="KW-0573">Peptidoglycan synthesis</keyword>
<evidence type="ECO:0000256" key="2">
    <source>
        <dbReference type="ARBA" id="ARBA00010871"/>
    </source>
</evidence>
<dbReference type="GO" id="GO:0005524">
    <property type="term" value="F:ATP binding"/>
    <property type="evidence" value="ECO:0007669"/>
    <property type="project" value="UniProtKB-UniRule"/>
</dbReference>
<feature type="binding site" evidence="15">
    <location>
        <position position="324"/>
    </location>
    <ligand>
        <name>Mg(2+)</name>
        <dbReference type="ChEBI" id="CHEBI:18420"/>
        <label>2</label>
    </ligand>
</feature>
<feature type="domain" description="ATP-grasp" evidence="18">
    <location>
        <begin position="145"/>
        <end position="355"/>
    </location>
</feature>
<evidence type="ECO:0000313" key="19">
    <source>
        <dbReference type="EMBL" id="RBO85250.1"/>
    </source>
</evidence>
<dbReference type="HAMAP" id="MF_00047">
    <property type="entry name" value="Dala_Dala_lig"/>
    <property type="match status" value="1"/>
</dbReference>
<comment type="similarity">
    <text evidence="2 12">Belongs to the D-alanine--D-alanine ligase family.</text>
</comment>
<evidence type="ECO:0000256" key="10">
    <source>
        <dbReference type="ARBA" id="ARBA00023211"/>
    </source>
</evidence>
<keyword evidence="10 15" id="KW-0464">Manganese</keyword>
<evidence type="ECO:0000313" key="20">
    <source>
        <dbReference type="Proteomes" id="UP000252586"/>
    </source>
</evidence>
<dbReference type="GO" id="GO:0046872">
    <property type="term" value="F:metal ion binding"/>
    <property type="evidence" value="ECO:0007669"/>
    <property type="project" value="UniProtKB-KW"/>
</dbReference>
<dbReference type="SUPFAM" id="SSF52440">
    <property type="entry name" value="PreATP-grasp domain"/>
    <property type="match status" value="1"/>
</dbReference>
<keyword evidence="8 12" id="KW-0133">Cell shape</keyword>
<keyword evidence="12" id="KW-0963">Cytoplasm</keyword>
<evidence type="ECO:0000256" key="15">
    <source>
        <dbReference type="PIRSR" id="PIRSR039102-3"/>
    </source>
</evidence>
<name>A0A366D5E5_9NOCA</name>
<comment type="function">
    <text evidence="12">Cell wall formation.</text>
</comment>
<dbReference type="InterPro" id="IPR011095">
    <property type="entry name" value="Dala_Dala_lig_C"/>
</dbReference>
<evidence type="ECO:0000256" key="4">
    <source>
        <dbReference type="ARBA" id="ARBA00022723"/>
    </source>
</evidence>
<evidence type="ECO:0000256" key="12">
    <source>
        <dbReference type="HAMAP-Rule" id="MF_00047"/>
    </source>
</evidence>
<comment type="caution">
    <text evidence="19">The sequence shown here is derived from an EMBL/GenBank/DDBJ whole genome shotgun (WGS) entry which is preliminary data.</text>
</comment>
<dbReference type="InterPro" id="IPR016185">
    <property type="entry name" value="PreATP-grasp_dom_sf"/>
</dbReference>
<evidence type="ECO:0000256" key="13">
    <source>
        <dbReference type="PIRSR" id="PIRSR039102-1"/>
    </source>
</evidence>
<comment type="cofactor">
    <cofactor evidence="15">
        <name>Mg(2+)</name>
        <dbReference type="ChEBI" id="CHEBI:18420"/>
    </cofactor>
    <cofactor evidence="15">
        <name>Mn(2+)</name>
        <dbReference type="ChEBI" id="CHEBI:29035"/>
    </cofactor>
    <text evidence="15">Binds 2 magnesium or manganese ions per subunit.</text>
</comment>
<dbReference type="STRING" id="1210090.GCA_001613185_03098"/>
<gene>
    <name evidence="12" type="primary">ddl</name>
    <name evidence="19" type="ORF">DFR74_11598</name>
</gene>
<dbReference type="InterPro" id="IPR011761">
    <property type="entry name" value="ATP-grasp"/>
</dbReference>
<feature type="binding site" evidence="14">
    <location>
        <begin position="195"/>
        <end position="196"/>
    </location>
    <ligand>
        <name>ATP</name>
        <dbReference type="ChEBI" id="CHEBI:30616"/>
    </ligand>
</feature>
<dbReference type="AlphaFoldDB" id="A0A366D5E5"/>
<dbReference type="InterPro" id="IPR005905">
    <property type="entry name" value="D_ala_D_ala"/>
</dbReference>
<feature type="active site" evidence="13">
    <location>
        <position position="15"/>
    </location>
</feature>
<comment type="subcellular location">
    <subcellularLocation>
        <location evidence="12">Cytoplasm</location>
    </subcellularLocation>
</comment>
<dbReference type="InterPro" id="IPR011127">
    <property type="entry name" value="Dala_Dala_lig_N"/>
</dbReference>
<feature type="active site" evidence="13">
    <location>
        <position position="195"/>
    </location>
</feature>
<dbReference type="PANTHER" id="PTHR23132:SF25">
    <property type="entry name" value="D-ALANINE--D-ALANINE LIGASE A"/>
    <property type="match status" value="1"/>
</dbReference>
<comment type="cofactor">
    <cofactor evidence="1">
        <name>Mn(2+)</name>
        <dbReference type="ChEBI" id="CHEBI:29035"/>
    </cofactor>
</comment>
<evidence type="ECO:0000256" key="16">
    <source>
        <dbReference type="PROSITE-ProRule" id="PRU00409"/>
    </source>
</evidence>
<evidence type="ECO:0000256" key="8">
    <source>
        <dbReference type="ARBA" id="ARBA00022960"/>
    </source>
</evidence>
<feature type="compositionally biased region" description="Basic and acidic residues" evidence="17">
    <location>
        <begin position="61"/>
        <end position="77"/>
    </location>
</feature>
<proteinExistence type="inferred from homology"/>
<dbReference type="GO" id="GO:0008360">
    <property type="term" value="P:regulation of cell shape"/>
    <property type="evidence" value="ECO:0007669"/>
    <property type="project" value="UniProtKB-KW"/>
</dbReference>
<feature type="binding site" evidence="15">
    <location>
        <position position="308"/>
    </location>
    <ligand>
        <name>Mg(2+)</name>
        <dbReference type="ChEBI" id="CHEBI:18420"/>
        <label>1</label>
    </ligand>
</feature>
<comment type="pathway">
    <text evidence="12">Cell wall biogenesis; peptidoglycan biosynthesis.</text>
</comment>
<keyword evidence="3 12" id="KW-0436">Ligase</keyword>
<feature type="binding site" evidence="15">
    <location>
        <position position="322"/>
    </location>
    <ligand>
        <name>Mg(2+)</name>
        <dbReference type="ChEBI" id="CHEBI:18420"/>
        <label>2</label>
    </ligand>
</feature>
<feature type="binding site" evidence="15">
    <location>
        <position position="322"/>
    </location>
    <ligand>
        <name>Mg(2+)</name>
        <dbReference type="ChEBI" id="CHEBI:18420"/>
        <label>1</label>
    </ligand>
</feature>
<evidence type="ECO:0000256" key="5">
    <source>
        <dbReference type="ARBA" id="ARBA00022741"/>
    </source>
</evidence>
<dbReference type="GO" id="GO:0005829">
    <property type="term" value="C:cytosol"/>
    <property type="evidence" value="ECO:0007669"/>
    <property type="project" value="TreeGrafter"/>
</dbReference>
<dbReference type="PROSITE" id="PS00843">
    <property type="entry name" value="DALA_DALA_LIGASE_1"/>
    <property type="match status" value="1"/>
</dbReference>
<dbReference type="Gene3D" id="3.30.470.20">
    <property type="entry name" value="ATP-grasp fold, B domain"/>
    <property type="match status" value="1"/>
</dbReference>
<evidence type="ECO:0000256" key="11">
    <source>
        <dbReference type="ARBA" id="ARBA00023316"/>
    </source>
</evidence>
<keyword evidence="6 16" id="KW-0067">ATP-binding</keyword>
<sequence length="360" mass="37551">MGTRIVVVFGGDTPEHEVSLSSARAVLDNAGAIGWDVLPAGVTKSGRWLVGDGALERLWRQSDPDRLTRGATPHDDMPGGGGDAEEFDGPPDAAVFDGYQLGFPVSHGRWGEDGTLQGLLTAYGLTLVGCGAASSAVCFDKSLAKGVLSAAGLPTAKGVSVQRSRYMRSPHSAIKHLRDVVGAPPWFVKPVRGGSSLGIGRVDSEGDLATALREAFRWDSAALVEEAIPHREMVVGVVGDAGGSSLVVSPAGECVPVGDLYTYEEKVRLGNPLFACPAPIDQVTAAGARELAVGAFTALGCSVFARVDLFLDERTGSLLVNEVNTIPGLTEVSVFPKVMGAAGWDYPKLLTELARLAADK</sequence>
<feature type="binding site" evidence="14">
    <location>
        <begin position="187"/>
        <end position="189"/>
    </location>
    <ligand>
        <name>ATP</name>
        <dbReference type="ChEBI" id="CHEBI:30616"/>
    </ligand>
</feature>
<feature type="binding site" evidence="14">
    <location>
        <position position="141"/>
    </location>
    <ligand>
        <name>ATP</name>
        <dbReference type="ChEBI" id="CHEBI:30616"/>
    </ligand>
</feature>
<reference evidence="19 20" key="1">
    <citation type="submission" date="2018-06" db="EMBL/GenBank/DDBJ databases">
        <title>Genomic Encyclopedia of Type Strains, Phase IV (KMG-IV): sequencing the most valuable type-strain genomes for metagenomic binning, comparative biology and taxonomic classification.</title>
        <authorList>
            <person name="Goeker M."/>
        </authorList>
    </citation>
    <scope>NUCLEOTIDE SEQUENCE [LARGE SCALE GENOMIC DNA]</scope>
    <source>
        <strain evidence="19 20">DSM 44599</strain>
    </source>
</reference>
<evidence type="ECO:0000256" key="17">
    <source>
        <dbReference type="SAM" id="MobiDB-lite"/>
    </source>
</evidence>
<dbReference type="GO" id="GO:0008716">
    <property type="term" value="F:D-alanine-D-alanine ligase activity"/>
    <property type="evidence" value="ECO:0007669"/>
    <property type="project" value="UniProtKB-UniRule"/>
</dbReference>
<dbReference type="Gene3D" id="3.30.1490.20">
    <property type="entry name" value="ATP-grasp fold, A domain"/>
    <property type="match status" value="1"/>
</dbReference>
<evidence type="ECO:0000259" key="18">
    <source>
        <dbReference type="PROSITE" id="PS50975"/>
    </source>
</evidence>
<dbReference type="InterPro" id="IPR000291">
    <property type="entry name" value="D-Ala_lig_Van_CS"/>
</dbReference>
<evidence type="ECO:0000256" key="14">
    <source>
        <dbReference type="PIRSR" id="PIRSR039102-2"/>
    </source>
</evidence>
<keyword evidence="11 12" id="KW-0961">Cell wall biogenesis/degradation</keyword>
<organism evidence="19 20">
    <name type="scientific">Nocardia puris</name>
    <dbReference type="NCBI Taxonomy" id="208602"/>
    <lineage>
        <taxon>Bacteria</taxon>
        <taxon>Bacillati</taxon>
        <taxon>Actinomycetota</taxon>
        <taxon>Actinomycetes</taxon>
        <taxon>Mycobacteriales</taxon>
        <taxon>Nocardiaceae</taxon>
        <taxon>Nocardia</taxon>
    </lineage>
</organism>
<keyword evidence="20" id="KW-1185">Reference proteome</keyword>
<comment type="catalytic activity">
    <reaction evidence="12">
        <text>2 D-alanine + ATP = D-alanyl-D-alanine + ADP + phosphate + H(+)</text>
        <dbReference type="Rhea" id="RHEA:11224"/>
        <dbReference type="ChEBI" id="CHEBI:15378"/>
        <dbReference type="ChEBI" id="CHEBI:30616"/>
        <dbReference type="ChEBI" id="CHEBI:43474"/>
        <dbReference type="ChEBI" id="CHEBI:57416"/>
        <dbReference type="ChEBI" id="CHEBI:57822"/>
        <dbReference type="ChEBI" id="CHEBI:456216"/>
        <dbReference type="EC" id="6.3.2.4"/>
    </reaction>
</comment>
<feature type="binding site" evidence="14">
    <location>
        <begin position="321"/>
        <end position="322"/>
    </location>
    <ligand>
        <name>ATP</name>
        <dbReference type="ChEBI" id="CHEBI:30616"/>
    </ligand>
</feature>
<evidence type="ECO:0000256" key="3">
    <source>
        <dbReference type="ARBA" id="ARBA00022598"/>
    </source>
</evidence>
<dbReference type="EMBL" id="QNRE01000015">
    <property type="protein sequence ID" value="RBO85250.1"/>
    <property type="molecule type" value="Genomic_DNA"/>
</dbReference>
<dbReference type="Proteomes" id="UP000252586">
    <property type="component" value="Unassembled WGS sequence"/>
</dbReference>
<keyword evidence="7 15" id="KW-0460">Magnesium</keyword>
<feature type="binding site" evidence="14">
    <location>
        <begin position="225"/>
        <end position="232"/>
    </location>
    <ligand>
        <name>ATP</name>
        <dbReference type="ChEBI" id="CHEBI:30616"/>
    </ligand>
</feature>
<dbReference type="OrthoDB" id="9813261at2"/>
<protein>
    <recommendedName>
        <fullName evidence="12">D-alanine--D-alanine ligase</fullName>
        <ecNumber evidence="12">6.3.2.4</ecNumber>
    </recommendedName>
    <alternativeName>
        <fullName evidence="12">D-Ala-D-Ala ligase</fullName>
    </alternativeName>
    <alternativeName>
        <fullName evidence="12">D-alanylalanine synthetase</fullName>
    </alternativeName>
</protein>
<dbReference type="InterPro" id="IPR013815">
    <property type="entry name" value="ATP_grasp_subdomain_1"/>
</dbReference>
<dbReference type="GO" id="GO:0071555">
    <property type="term" value="P:cell wall organization"/>
    <property type="evidence" value="ECO:0007669"/>
    <property type="project" value="UniProtKB-KW"/>
</dbReference>
<dbReference type="PROSITE" id="PS50975">
    <property type="entry name" value="ATP_GRASP"/>
    <property type="match status" value="1"/>
</dbReference>
<evidence type="ECO:0000256" key="1">
    <source>
        <dbReference type="ARBA" id="ARBA00001936"/>
    </source>
</evidence>
<dbReference type="RefSeq" id="WP_067509237.1">
    <property type="nucleotide sequence ID" value="NZ_QNRE01000015.1"/>
</dbReference>
<dbReference type="Gene3D" id="3.40.50.20">
    <property type="match status" value="1"/>
</dbReference>
<dbReference type="NCBIfam" id="NF002528">
    <property type="entry name" value="PRK01966.1-4"/>
    <property type="match status" value="1"/>
</dbReference>
<keyword evidence="5 14" id="KW-0547">Nucleotide-binding</keyword>
<dbReference type="SUPFAM" id="SSF56059">
    <property type="entry name" value="Glutathione synthetase ATP-binding domain-like"/>
    <property type="match status" value="1"/>
</dbReference>
<dbReference type="GO" id="GO:0009252">
    <property type="term" value="P:peptidoglycan biosynthetic process"/>
    <property type="evidence" value="ECO:0007669"/>
    <property type="project" value="UniProtKB-UniRule"/>
</dbReference>
<evidence type="ECO:0000256" key="7">
    <source>
        <dbReference type="ARBA" id="ARBA00022842"/>
    </source>
</evidence>